<dbReference type="PANTHER" id="PTHR31126:SF1">
    <property type="entry name" value="TYROSINE SPECIFIC PROTEIN PHOSPHATASES DOMAIN-CONTAINING PROTEIN"/>
    <property type="match status" value="1"/>
</dbReference>
<dbReference type="InterPro" id="IPR029021">
    <property type="entry name" value="Prot-tyrosine_phosphatase-like"/>
</dbReference>
<reference evidence="2 3" key="2">
    <citation type="submission" date="2015-05" db="EMBL/GenBank/DDBJ databases">
        <authorList>
            <person name="Morales-Cruz A."/>
            <person name="Amrine K.C."/>
            <person name="Cantu D."/>
        </authorList>
    </citation>
    <scope>NUCLEOTIDE SEQUENCE [LARGE SCALE GENOMIC DNA]</scope>
    <source>
        <strain evidence="2">UCRPC4</strain>
    </source>
</reference>
<name>A0A0G2GNI6_PHACM</name>
<dbReference type="GO" id="GO:0004721">
    <property type="term" value="F:phosphoprotein phosphatase activity"/>
    <property type="evidence" value="ECO:0007669"/>
    <property type="project" value="InterPro"/>
</dbReference>
<dbReference type="PROSITE" id="PS50056">
    <property type="entry name" value="TYR_PHOSPHATASE_2"/>
    <property type="match status" value="1"/>
</dbReference>
<feature type="domain" description="Tyrosine specific protein phosphatases" evidence="1">
    <location>
        <begin position="281"/>
        <end position="327"/>
    </location>
</feature>
<dbReference type="OrthoDB" id="449382at2759"/>
<sequence>MLNVAPEANEGQSMGSKEAFERVLNNLFAGDPSDAASTVAKYFHADFTNTANGQSSTYDEFVKHVAHLRSMMESLDIKVQEFLRDGNMISDRHIATAWAKGADKAKVFEVFLIGELDGLDVICTLESNVDRIAATTVAPMASGAYPPFITVAGIPNFRTIGGYASTLYPGHRVRSDLIYRSAITSRIQEPGIKTMTDDLNIKTIFDLRSSVESAKMGVTTPKPSIPGVSILETPVFPDSEWTDRTRMKESWKQYTDPIDEILGYSKGFLQGYQRIASSAGPAYAQVLRHLLASNIQDSSTVGSPPKAILFHCTAGKDRTGVLTAIILKLCGVDHGTIAHEYSLTEAGLSEWREIIIQKLLEEDNYGGDHDSDEHRHVRRQQAERMLSSKRENIEAFLRWVDDDFGGAEGWLTGKAGLSGEEVEGVRTLLLIKEEYN</sequence>
<protein>
    <recommendedName>
        <fullName evidence="1">Tyrosine specific protein phosphatases domain-containing protein</fullName>
    </recommendedName>
</protein>
<reference evidence="2 3" key="1">
    <citation type="submission" date="2015-05" db="EMBL/GenBank/DDBJ databases">
        <title>Distinctive expansion of gene families associated with plant cell wall degradation and secondary metabolism in the genomes of grapevine trunk pathogens.</title>
        <authorList>
            <person name="Lawrence D.P."/>
            <person name="Travadon R."/>
            <person name="Rolshausen P.E."/>
            <person name="Baumgartner K."/>
        </authorList>
    </citation>
    <scope>NUCLEOTIDE SEQUENCE [LARGE SCALE GENOMIC DNA]</scope>
    <source>
        <strain evidence="2">UCRPC4</strain>
    </source>
</reference>
<evidence type="ECO:0000259" key="1">
    <source>
        <dbReference type="PROSITE" id="PS50056"/>
    </source>
</evidence>
<dbReference type="Pfam" id="PF13350">
    <property type="entry name" value="Y_phosphatase3"/>
    <property type="match status" value="1"/>
</dbReference>
<evidence type="ECO:0000313" key="3">
    <source>
        <dbReference type="Proteomes" id="UP000053317"/>
    </source>
</evidence>
<dbReference type="SUPFAM" id="SSF54427">
    <property type="entry name" value="NTF2-like"/>
    <property type="match status" value="1"/>
</dbReference>
<evidence type="ECO:0000313" key="2">
    <source>
        <dbReference type="EMBL" id="KKY18375.1"/>
    </source>
</evidence>
<dbReference type="EMBL" id="LCWF01000124">
    <property type="protein sequence ID" value="KKY18375.1"/>
    <property type="molecule type" value="Genomic_DNA"/>
</dbReference>
<dbReference type="PROSITE" id="PS00383">
    <property type="entry name" value="TYR_PHOSPHATASE_1"/>
    <property type="match status" value="1"/>
</dbReference>
<keyword evidence="3" id="KW-1185">Reference proteome</keyword>
<dbReference type="AlphaFoldDB" id="A0A0G2GNI6"/>
<dbReference type="InterPro" id="IPR016130">
    <property type="entry name" value="Tyr_Pase_AS"/>
</dbReference>
<organism evidence="2 3">
    <name type="scientific">Phaeomoniella chlamydospora</name>
    <name type="common">Phaeoacremonium chlamydosporum</name>
    <dbReference type="NCBI Taxonomy" id="158046"/>
    <lineage>
        <taxon>Eukaryota</taxon>
        <taxon>Fungi</taxon>
        <taxon>Dikarya</taxon>
        <taxon>Ascomycota</taxon>
        <taxon>Pezizomycotina</taxon>
        <taxon>Eurotiomycetes</taxon>
        <taxon>Chaetothyriomycetidae</taxon>
        <taxon>Phaeomoniellales</taxon>
        <taxon>Phaeomoniellaceae</taxon>
        <taxon>Phaeomoniella</taxon>
    </lineage>
</organism>
<proteinExistence type="predicted"/>
<dbReference type="Proteomes" id="UP000053317">
    <property type="component" value="Unassembled WGS sequence"/>
</dbReference>
<dbReference type="InterPro" id="IPR032710">
    <property type="entry name" value="NTF2-like_dom_sf"/>
</dbReference>
<dbReference type="PANTHER" id="PTHR31126">
    <property type="entry name" value="TYROSINE-PROTEIN PHOSPHATASE"/>
    <property type="match status" value="1"/>
</dbReference>
<dbReference type="Gene3D" id="3.90.190.10">
    <property type="entry name" value="Protein tyrosine phosphatase superfamily"/>
    <property type="match status" value="1"/>
</dbReference>
<dbReference type="InterPro" id="IPR026893">
    <property type="entry name" value="Tyr/Ser_Pase_IphP-type"/>
</dbReference>
<dbReference type="SUPFAM" id="SSF52799">
    <property type="entry name" value="(Phosphotyrosine protein) phosphatases II"/>
    <property type="match status" value="1"/>
</dbReference>
<gene>
    <name evidence="2" type="ORF">UCRPC4_g04992</name>
</gene>
<comment type="caution">
    <text evidence="2">The sequence shown here is derived from an EMBL/GenBank/DDBJ whole genome shotgun (WGS) entry which is preliminary data.</text>
</comment>
<accession>A0A0G2GNI6</accession>
<dbReference type="InterPro" id="IPR000387">
    <property type="entry name" value="Tyr_Pase_dom"/>
</dbReference>